<dbReference type="KEGG" id="hti:HTIA_0461"/>
<dbReference type="HOGENOM" id="CLU_3302655_0_0_2"/>
<keyword evidence="1" id="KW-0812">Transmembrane</keyword>
<sequence>MKDMATDDDSIPGRVQPWLGMIKRALTILLLACGVLRALGIA</sequence>
<protein>
    <submittedName>
        <fullName evidence="2">Uncharacterized protein</fullName>
    </submittedName>
</protein>
<keyword evidence="3" id="KW-1185">Reference proteome</keyword>
<dbReference type="EMBL" id="HF571520">
    <property type="protein sequence ID" value="CCQ32606.1"/>
    <property type="molecule type" value="Genomic_DNA"/>
</dbReference>
<evidence type="ECO:0000256" key="1">
    <source>
        <dbReference type="SAM" id="Phobius"/>
    </source>
</evidence>
<evidence type="ECO:0000313" key="3">
    <source>
        <dbReference type="Proteomes" id="UP000015381"/>
    </source>
</evidence>
<evidence type="ECO:0000313" key="2">
    <source>
        <dbReference type="EMBL" id="CCQ32606.1"/>
    </source>
</evidence>
<accession>F7PN25</accession>
<keyword evidence="1" id="KW-0472">Membrane</keyword>
<keyword evidence="1" id="KW-1133">Transmembrane helix</keyword>
<dbReference type="AlphaFoldDB" id="F7PN25"/>
<proteinExistence type="predicted"/>
<gene>
    <name evidence="2" type="ORF">HTIA_0461</name>
</gene>
<organism evidence="2 3">
    <name type="scientific">Halorhabdus tiamatea SARL4B</name>
    <dbReference type="NCBI Taxonomy" id="1033806"/>
    <lineage>
        <taxon>Archaea</taxon>
        <taxon>Methanobacteriati</taxon>
        <taxon>Methanobacteriota</taxon>
        <taxon>Stenosarchaea group</taxon>
        <taxon>Halobacteria</taxon>
        <taxon>Halobacteriales</taxon>
        <taxon>Haloarculaceae</taxon>
        <taxon>Halorhabdus</taxon>
    </lineage>
</organism>
<reference evidence="2 3" key="1">
    <citation type="journal article" date="2014" name="Environ. Microbiol.">
        <title>Halorhabdus tiamatea: proteogenomics and glycosidase activity measurements identify the first cultivated euryarchaeon from a deep-sea anoxic brine lake as potential polysaccharide degrader.</title>
        <authorList>
            <person name="Werner J."/>
            <person name="Ferrer M."/>
            <person name="Michel G."/>
            <person name="Mann A.J."/>
            <person name="Huang S."/>
            <person name="Juarez S."/>
            <person name="Ciordia S."/>
            <person name="Albar J.P."/>
            <person name="Alcaide M."/>
            <person name="La Cono V."/>
            <person name="Yakimov M.M."/>
            <person name="Antunes A."/>
            <person name="Taborda M."/>
            <person name="Da Costa M.S."/>
            <person name="Amann R.I."/>
            <person name="Gloeckner F.O."/>
            <person name="Golyshina O.V."/>
            <person name="Golyshin P.N."/>
            <person name="Teeling H."/>
        </authorList>
    </citation>
    <scope>NUCLEOTIDE SEQUENCE [LARGE SCALE GENOMIC DNA]</scope>
    <source>
        <strain evidence="3">SARL4B</strain>
    </source>
</reference>
<feature type="transmembrane region" description="Helical" evidence="1">
    <location>
        <begin position="21"/>
        <end position="40"/>
    </location>
</feature>
<name>F7PN25_9EURY</name>
<dbReference type="Proteomes" id="UP000015381">
    <property type="component" value="Chromosome I"/>
</dbReference>